<dbReference type="EMBL" id="BTSX01000004">
    <property type="protein sequence ID" value="GMS96295.1"/>
    <property type="molecule type" value="Genomic_DNA"/>
</dbReference>
<dbReference type="PANTHER" id="PTHR36930:SF1">
    <property type="entry name" value="MOSC DOMAIN-CONTAINING PROTEIN"/>
    <property type="match status" value="1"/>
</dbReference>
<dbReference type="PROSITE" id="PS51340">
    <property type="entry name" value="MOSC"/>
    <property type="match status" value="1"/>
</dbReference>
<gene>
    <name evidence="2" type="ORF">PENTCL1PPCAC_18470</name>
</gene>
<dbReference type="InterPro" id="IPR005303">
    <property type="entry name" value="MOCOS_middle"/>
</dbReference>
<proteinExistence type="predicted"/>
<dbReference type="Proteomes" id="UP001432027">
    <property type="component" value="Unassembled WGS sequence"/>
</dbReference>
<dbReference type="InterPro" id="IPR052716">
    <property type="entry name" value="MOSC_domain"/>
</dbReference>
<protein>
    <recommendedName>
        <fullName evidence="1">MOSC domain-containing protein</fullName>
    </recommendedName>
</protein>
<dbReference type="Pfam" id="PF03473">
    <property type="entry name" value="MOSC"/>
    <property type="match status" value="1"/>
</dbReference>
<feature type="domain" description="MOSC" evidence="1">
    <location>
        <begin position="153"/>
        <end position="240"/>
    </location>
</feature>
<feature type="non-terminal residue" evidence="2">
    <location>
        <position position="240"/>
    </location>
</feature>
<dbReference type="GO" id="GO:0003824">
    <property type="term" value="F:catalytic activity"/>
    <property type="evidence" value="ECO:0007669"/>
    <property type="project" value="InterPro"/>
</dbReference>
<evidence type="ECO:0000259" key="1">
    <source>
        <dbReference type="PROSITE" id="PS51340"/>
    </source>
</evidence>
<accession>A0AAV5TPD4</accession>
<dbReference type="PANTHER" id="PTHR36930">
    <property type="entry name" value="METAL-SULFUR CLUSTER BIOSYNTHESIS PROTEINS YUAD-RELATED"/>
    <property type="match status" value="1"/>
</dbReference>
<dbReference type="Pfam" id="PF03476">
    <property type="entry name" value="MOSC_N"/>
    <property type="match status" value="1"/>
</dbReference>
<feature type="non-terminal residue" evidence="2">
    <location>
        <position position="1"/>
    </location>
</feature>
<organism evidence="2 3">
    <name type="scientific">Pristionchus entomophagus</name>
    <dbReference type="NCBI Taxonomy" id="358040"/>
    <lineage>
        <taxon>Eukaryota</taxon>
        <taxon>Metazoa</taxon>
        <taxon>Ecdysozoa</taxon>
        <taxon>Nematoda</taxon>
        <taxon>Chromadorea</taxon>
        <taxon>Rhabditida</taxon>
        <taxon>Rhabditina</taxon>
        <taxon>Diplogasteromorpha</taxon>
        <taxon>Diplogasteroidea</taxon>
        <taxon>Neodiplogasteridae</taxon>
        <taxon>Pristionchus</taxon>
    </lineage>
</organism>
<sequence>TLLFCIAGTIISYNAYRLIRILASSKSDQWIPVGTVKNLWVHPIKSCKRKEVFSLYCDELGPRNGENRDREFLAIDGATGEMHTARTAPRLVLIDPDVRDGVLTVTTPDGRSACAVLSEVIERRIVHRAKRNGKQVDGLDCGDAIGLLFSEFLEIPGIRLIYYRPELFNGRLCTTEPGWWTNPVPKRTDTIRYVDLAPYHVSTEQSLRALNKELETPVSSTWFRANIVIDHSPAWDEDRW</sequence>
<reference evidence="2" key="1">
    <citation type="submission" date="2023-10" db="EMBL/GenBank/DDBJ databases">
        <title>Genome assembly of Pristionchus species.</title>
        <authorList>
            <person name="Yoshida K."/>
            <person name="Sommer R.J."/>
        </authorList>
    </citation>
    <scope>NUCLEOTIDE SEQUENCE</scope>
    <source>
        <strain evidence="2">RS0144</strain>
    </source>
</reference>
<name>A0AAV5TPD4_9BILA</name>
<evidence type="ECO:0000313" key="2">
    <source>
        <dbReference type="EMBL" id="GMS96295.1"/>
    </source>
</evidence>
<dbReference type="GO" id="GO:0030170">
    <property type="term" value="F:pyridoxal phosphate binding"/>
    <property type="evidence" value="ECO:0007669"/>
    <property type="project" value="InterPro"/>
</dbReference>
<dbReference type="InterPro" id="IPR005302">
    <property type="entry name" value="MoCF_Sase_C"/>
</dbReference>
<dbReference type="SUPFAM" id="SSF141673">
    <property type="entry name" value="MOSC N-terminal domain-like"/>
    <property type="match status" value="1"/>
</dbReference>
<keyword evidence="3" id="KW-1185">Reference proteome</keyword>
<dbReference type="AlphaFoldDB" id="A0AAV5TPD4"/>
<comment type="caution">
    <text evidence="2">The sequence shown here is derived from an EMBL/GenBank/DDBJ whole genome shotgun (WGS) entry which is preliminary data.</text>
</comment>
<evidence type="ECO:0000313" key="3">
    <source>
        <dbReference type="Proteomes" id="UP001432027"/>
    </source>
</evidence>
<dbReference type="GO" id="GO:0030151">
    <property type="term" value="F:molybdenum ion binding"/>
    <property type="evidence" value="ECO:0007669"/>
    <property type="project" value="InterPro"/>
</dbReference>